<evidence type="ECO:0000256" key="2">
    <source>
        <dbReference type="ARBA" id="ARBA00022516"/>
    </source>
</evidence>
<keyword evidence="4" id="KW-0812">Transmembrane</keyword>
<dbReference type="InterPro" id="IPR013120">
    <property type="entry name" value="FAR_NAD-bd"/>
</dbReference>
<dbReference type="EMBL" id="JBFDAA010000004">
    <property type="protein sequence ID" value="KAL1138004.1"/>
    <property type="molecule type" value="Genomic_DNA"/>
</dbReference>
<dbReference type="InterPro" id="IPR036291">
    <property type="entry name" value="NAD(P)-bd_dom_sf"/>
</dbReference>
<dbReference type="InterPro" id="IPR033640">
    <property type="entry name" value="FAR_C"/>
</dbReference>
<dbReference type="PANTHER" id="PTHR11011:SF12">
    <property type="entry name" value="FATTY ACYL-COA REDUCTASE"/>
    <property type="match status" value="1"/>
</dbReference>
<comment type="function">
    <text evidence="4">Catalyzes the reduction of fatty acyl-CoA to fatty alcohols.</text>
</comment>
<evidence type="ECO:0000313" key="7">
    <source>
        <dbReference type="EMBL" id="KAL1138004.1"/>
    </source>
</evidence>
<sequence>MQAFIHLSTAFCHGDLEVLEEKLYPPPANPHDIIRSTQWMDQDVIDMITPKLLGCHPNCYTYSKRLAESLVEEYASRLPACVMRPSIVTPIIQDPVRGWVDTLNGPVGVLVGAGKGVIRSMLCDGDKKAEMVPVDIVANSVIVAATQISTSPRGVVSVFNVTSADKNPYSWSEVVEKGKQVVHEYPFEAGLWYPNGSITMNPYSHALTVLMVQTIPAYLIDLLMIIIRQKRLVRVQRRIADGTHLLKFFTTRKWNFINKKALGLVDHLNERDQKIFYMGNVDYDVEQYFKDMIIGSRIYCMKEPLETLEKARRQLKM</sequence>
<dbReference type="PANTHER" id="PTHR11011">
    <property type="entry name" value="MALE STERILITY PROTEIN 2-RELATED"/>
    <property type="match status" value="1"/>
</dbReference>
<comment type="caution">
    <text evidence="7">The sequence shown here is derived from an EMBL/GenBank/DDBJ whole genome shotgun (WGS) entry which is preliminary data.</text>
</comment>
<keyword evidence="4" id="KW-1133">Transmembrane helix</keyword>
<comment type="similarity">
    <text evidence="1 4">Belongs to the fatty acyl-CoA reductase family.</text>
</comment>
<dbReference type="GO" id="GO:0102965">
    <property type="term" value="F:alcohol-forming long-chain fatty acyl-CoA reductase activity"/>
    <property type="evidence" value="ECO:0007669"/>
    <property type="project" value="UniProtKB-EC"/>
</dbReference>
<dbReference type="CDD" id="cd09071">
    <property type="entry name" value="FAR_C"/>
    <property type="match status" value="1"/>
</dbReference>
<keyword evidence="2 4" id="KW-0444">Lipid biosynthesis</keyword>
<reference evidence="7 8" key="1">
    <citation type="submission" date="2024-07" db="EMBL/GenBank/DDBJ databases">
        <title>Chromosome-level genome assembly of the water stick insect Ranatra chinensis (Heteroptera: Nepidae).</title>
        <authorList>
            <person name="Liu X."/>
        </authorList>
    </citation>
    <scope>NUCLEOTIDE SEQUENCE [LARGE SCALE GENOMIC DNA]</scope>
    <source>
        <strain evidence="7">Cailab_2021Rc</strain>
        <tissue evidence="7">Muscle</tissue>
    </source>
</reference>
<evidence type="ECO:0000259" key="5">
    <source>
        <dbReference type="Pfam" id="PF03015"/>
    </source>
</evidence>
<evidence type="ECO:0000259" key="6">
    <source>
        <dbReference type="Pfam" id="PF07993"/>
    </source>
</evidence>
<feature type="domain" description="Thioester reductase (TE)" evidence="6">
    <location>
        <begin position="2"/>
        <end position="140"/>
    </location>
</feature>
<keyword evidence="8" id="KW-1185">Reference proteome</keyword>
<keyword evidence="4" id="KW-0560">Oxidoreductase</keyword>
<evidence type="ECO:0000313" key="8">
    <source>
        <dbReference type="Proteomes" id="UP001558652"/>
    </source>
</evidence>
<dbReference type="Pfam" id="PF07993">
    <property type="entry name" value="NAD_binding_4"/>
    <property type="match status" value="1"/>
</dbReference>
<evidence type="ECO:0000256" key="3">
    <source>
        <dbReference type="ARBA" id="ARBA00023098"/>
    </source>
</evidence>
<dbReference type="Proteomes" id="UP001558652">
    <property type="component" value="Unassembled WGS sequence"/>
</dbReference>
<dbReference type="GO" id="GO:1901568">
    <property type="term" value="P:fatty acid derivative metabolic process"/>
    <property type="evidence" value="ECO:0007669"/>
    <property type="project" value="UniProtKB-ARBA"/>
</dbReference>
<feature type="domain" description="Fatty acyl-CoA reductase C-terminal" evidence="5">
    <location>
        <begin position="213"/>
        <end position="303"/>
    </location>
</feature>
<dbReference type="Pfam" id="PF03015">
    <property type="entry name" value="Sterile"/>
    <property type="match status" value="1"/>
</dbReference>
<organism evidence="7 8">
    <name type="scientific">Ranatra chinensis</name>
    <dbReference type="NCBI Taxonomy" id="642074"/>
    <lineage>
        <taxon>Eukaryota</taxon>
        <taxon>Metazoa</taxon>
        <taxon>Ecdysozoa</taxon>
        <taxon>Arthropoda</taxon>
        <taxon>Hexapoda</taxon>
        <taxon>Insecta</taxon>
        <taxon>Pterygota</taxon>
        <taxon>Neoptera</taxon>
        <taxon>Paraneoptera</taxon>
        <taxon>Hemiptera</taxon>
        <taxon>Heteroptera</taxon>
        <taxon>Panheteroptera</taxon>
        <taxon>Nepomorpha</taxon>
        <taxon>Nepidae</taxon>
        <taxon>Ranatrinae</taxon>
        <taxon>Ranatra</taxon>
    </lineage>
</organism>
<name>A0ABD0YRZ2_9HEMI</name>
<dbReference type="EC" id="1.2.1.84" evidence="4"/>
<dbReference type="SUPFAM" id="SSF51735">
    <property type="entry name" value="NAD(P)-binding Rossmann-fold domains"/>
    <property type="match status" value="1"/>
</dbReference>
<evidence type="ECO:0000256" key="4">
    <source>
        <dbReference type="RuleBase" id="RU363097"/>
    </source>
</evidence>
<accession>A0ABD0YRZ2</accession>
<dbReference type="Gene3D" id="3.40.50.720">
    <property type="entry name" value="NAD(P)-binding Rossmann-like Domain"/>
    <property type="match status" value="1"/>
</dbReference>
<comment type="catalytic activity">
    <reaction evidence="4">
        <text>a long-chain fatty acyl-CoA + 2 NADPH + 2 H(+) = a long-chain primary fatty alcohol + 2 NADP(+) + CoA</text>
        <dbReference type="Rhea" id="RHEA:52716"/>
        <dbReference type="ChEBI" id="CHEBI:15378"/>
        <dbReference type="ChEBI" id="CHEBI:57287"/>
        <dbReference type="ChEBI" id="CHEBI:57783"/>
        <dbReference type="ChEBI" id="CHEBI:58349"/>
        <dbReference type="ChEBI" id="CHEBI:77396"/>
        <dbReference type="ChEBI" id="CHEBI:83139"/>
        <dbReference type="EC" id="1.2.1.84"/>
    </reaction>
</comment>
<keyword evidence="3 4" id="KW-0443">Lipid metabolism</keyword>
<evidence type="ECO:0000256" key="1">
    <source>
        <dbReference type="ARBA" id="ARBA00005928"/>
    </source>
</evidence>
<keyword evidence="4" id="KW-0472">Membrane</keyword>
<feature type="transmembrane region" description="Helical" evidence="4">
    <location>
        <begin position="203"/>
        <end position="227"/>
    </location>
</feature>
<gene>
    <name evidence="7" type="ORF">AAG570_009699</name>
</gene>
<protein>
    <recommendedName>
        <fullName evidence="4">Fatty acyl-CoA reductase</fullName>
        <ecNumber evidence="4">1.2.1.84</ecNumber>
    </recommendedName>
</protein>
<keyword evidence="4" id="KW-0521">NADP</keyword>
<dbReference type="AlphaFoldDB" id="A0ABD0YRZ2"/>
<proteinExistence type="inferred from homology"/>
<dbReference type="InterPro" id="IPR026055">
    <property type="entry name" value="FAR"/>
</dbReference>